<feature type="transmembrane region" description="Helical" evidence="5">
    <location>
        <begin position="31"/>
        <end position="53"/>
    </location>
</feature>
<evidence type="ECO:0000256" key="1">
    <source>
        <dbReference type="ARBA" id="ARBA00004141"/>
    </source>
</evidence>
<keyword evidence="2 5" id="KW-0812">Transmembrane</keyword>
<organism evidence="6 7">
    <name type="scientific">Candidatus Komeilibacteria bacterium CG_4_10_14_0_2_um_filter_37_10</name>
    <dbReference type="NCBI Taxonomy" id="1974470"/>
    <lineage>
        <taxon>Bacteria</taxon>
        <taxon>Candidatus Komeiliibacteriota</taxon>
    </lineage>
</organism>
<keyword evidence="3 5" id="KW-1133">Transmembrane helix</keyword>
<evidence type="ECO:0000313" key="7">
    <source>
        <dbReference type="Proteomes" id="UP000230405"/>
    </source>
</evidence>
<dbReference type="PANTHER" id="PTHR37306">
    <property type="entry name" value="COLICIN V PRODUCTION PROTEIN"/>
    <property type="match status" value="1"/>
</dbReference>
<proteinExistence type="predicted"/>
<comment type="subcellular location">
    <subcellularLocation>
        <location evidence="1">Membrane</location>
        <topology evidence="1">Multi-pass membrane protein</topology>
    </subcellularLocation>
</comment>
<name>A0A2M7VFW8_9BACT</name>
<dbReference type="EMBL" id="PFPO01000035">
    <property type="protein sequence ID" value="PIZ99317.1"/>
    <property type="molecule type" value="Genomic_DNA"/>
</dbReference>
<evidence type="ECO:0000256" key="3">
    <source>
        <dbReference type="ARBA" id="ARBA00022989"/>
    </source>
</evidence>
<comment type="caution">
    <text evidence="6">The sequence shown here is derived from an EMBL/GenBank/DDBJ whole genome shotgun (WGS) entry which is preliminary data.</text>
</comment>
<dbReference type="PANTHER" id="PTHR37306:SF1">
    <property type="entry name" value="COLICIN V PRODUCTION PROTEIN"/>
    <property type="match status" value="1"/>
</dbReference>
<accession>A0A2M7VFW8</accession>
<evidence type="ECO:0000256" key="4">
    <source>
        <dbReference type="ARBA" id="ARBA00023136"/>
    </source>
</evidence>
<feature type="transmembrane region" description="Helical" evidence="5">
    <location>
        <begin position="144"/>
        <end position="163"/>
    </location>
</feature>
<evidence type="ECO:0000256" key="2">
    <source>
        <dbReference type="ARBA" id="ARBA00022692"/>
    </source>
</evidence>
<feature type="transmembrane region" description="Helical" evidence="5">
    <location>
        <begin position="65"/>
        <end position="84"/>
    </location>
</feature>
<keyword evidence="4 5" id="KW-0472">Membrane</keyword>
<protein>
    <recommendedName>
        <fullName evidence="8">Colicin V production protein</fullName>
    </recommendedName>
</protein>
<dbReference type="GO" id="GO:0016020">
    <property type="term" value="C:membrane"/>
    <property type="evidence" value="ECO:0007669"/>
    <property type="project" value="UniProtKB-SubCell"/>
</dbReference>
<dbReference type="GO" id="GO:0009403">
    <property type="term" value="P:toxin biosynthetic process"/>
    <property type="evidence" value="ECO:0007669"/>
    <property type="project" value="InterPro"/>
</dbReference>
<dbReference type="Pfam" id="PF02674">
    <property type="entry name" value="Colicin_V"/>
    <property type="match status" value="1"/>
</dbReference>
<gene>
    <name evidence="6" type="ORF">COX77_01795</name>
</gene>
<evidence type="ECO:0000256" key="5">
    <source>
        <dbReference type="SAM" id="Phobius"/>
    </source>
</evidence>
<feature type="transmembrane region" description="Helical" evidence="5">
    <location>
        <begin position="6"/>
        <end position="24"/>
    </location>
</feature>
<feature type="transmembrane region" description="Helical" evidence="5">
    <location>
        <begin position="105"/>
        <end position="129"/>
    </location>
</feature>
<dbReference type="AlphaFoldDB" id="A0A2M7VFW8"/>
<sequence>MPIIDLLILIIIASFIYFGFKSGLISSLGRVIGVFVGAFIAGQYYLEIAPWFAQISFASETLQQVIAFIVLFALSSQVVGLVFYMIDKIYDAIAIIPGLKAINHLAGAVLGFFEGVLVISVVMYIFYLLPFSEALDTYILESQFIHYFIAISQVISPFIPDSLQALRQFIF</sequence>
<evidence type="ECO:0008006" key="8">
    <source>
        <dbReference type="Google" id="ProtNLM"/>
    </source>
</evidence>
<dbReference type="Proteomes" id="UP000230405">
    <property type="component" value="Unassembled WGS sequence"/>
</dbReference>
<dbReference type="InterPro" id="IPR003825">
    <property type="entry name" value="Colicin-V_CvpA"/>
</dbReference>
<reference evidence="7" key="1">
    <citation type="submission" date="2017-09" db="EMBL/GenBank/DDBJ databases">
        <title>Depth-based differentiation of microbial function through sediment-hosted aquifers and enrichment of novel symbionts in the deep terrestrial subsurface.</title>
        <authorList>
            <person name="Probst A.J."/>
            <person name="Ladd B."/>
            <person name="Jarett J.K."/>
            <person name="Geller-Mcgrath D.E."/>
            <person name="Sieber C.M.K."/>
            <person name="Emerson J.B."/>
            <person name="Anantharaman K."/>
            <person name="Thomas B.C."/>
            <person name="Malmstrom R."/>
            <person name="Stieglmeier M."/>
            <person name="Klingl A."/>
            <person name="Woyke T."/>
            <person name="Ryan C.M."/>
            <person name="Banfield J.F."/>
        </authorList>
    </citation>
    <scope>NUCLEOTIDE SEQUENCE [LARGE SCALE GENOMIC DNA]</scope>
</reference>
<evidence type="ECO:0000313" key="6">
    <source>
        <dbReference type="EMBL" id="PIZ99317.1"/>
    </source>
</evidence>